<dbReference type="AlphaFoldDB" id="A0AA41YCT4"/>
<feature type="region of interest" description="Disordered" evidence="1">
    <location>
        <begin position="51"/>
        <end position="83"/>
    </location>
</feature>
<protein>
    <submittedName>
        <fullName evidence="2">Uncharacterized protein</fullName>
    </submittedName>
</protein>
<comment type="caution">
    <text evidence="2">The sequence shown here is derived from an EMBL/GenBank/DDBJ whole genome shotgun (WGS) entry which is preliminary data.</text>
</comment>
<dbReference type="EMBL" id="JAPAAF010000028">
    <property type="protein sequence ID" value="MCW0484075.1"/>
    <property type="molecule type" value="Genomic_DNA"/>
</dbReference>
<evidence type="ECO:0000313" key="2">
    <source>
        <dbReference type="EMBL" id="MCW0484075.1"/>
    </source>
</evidence>
<accession>A0AA41YCT4</accession>
<organism evidence="2 3">
    <name type="scientific">Gaoshiqia sediminis</name>
    <dbReference type="NCBI Taxonomy" id="2986998"/>
    <lineage>
        <taxon>Bacteria</taxon>
        <taxon>Pseudomonadati</taxon>
        <taxon>Bacteroidota</taxon>
        <taxon>Bacteroidia</taxon>
        <taxon>Marinilabiliales</taxon>
        <taxon>Prolixibacteraceae</taxon>
        <taxon>Gaoshiqia</taxon>
    </lineage>
</organism>
<dbReference type="Proteomes" id="UP001163821">
    <property type="component" value="Unassembled WGS sequence"/>
</dbReference>
<keyword evidence="3" id="KW-1185">Reference proteome</keyword>
<feature type="compositionally biased region" description="Basic and acidic residues" evidence="1">
    <location>
        <begin position="64"/>
        <end position="83"/>
    </location>
</feature>
<evidence type="ECO:0000256" key="1">
    <source>
        <dbReference type="SAM" id="MobiDB-lite"/>
    </source>
</evidence>
<proteinExistence type="predicted"/>
<evidence type="ECO:0000313" key="3">
    <source>
        <dbReference type="Proteomes" id="UP001163821"/>
    </source>
</evidence>
<sequence>MKNTIIAFLSGLSLALLGFCLLMLKRVQPVINADQYIEGIEQKVNKIKQRGEGNNQQVPIDTDISTKEERKQKREERKEARKEKRNTMKTLLLILFMLPALAMGQEVTPEGWTYSQLNDSTVIMTTTYYRTRTVIDTIKGYNIVYLRDEMVRVPELTRVDTLQYKGDFREFIDRMTLLPVYSDLGDSAKAVIRSYVSEQLQYPIKEILYVY</sequence>
<gene>
    <name evidence="2" type="ORF">N2K84_15135</name>
</gene>
<reference evidence="2" key="1">
    <citation type="submission" date="2022-10" db="EMBL/GenBank/DDBJ databases">
        <title>Gaoshiqiia sediminis gen. nov., sp. nov., isolated from coastal sediment.</title>
        <authorList>
            <person name="Yu W.X."/>
            <person name="Mu D.S."/>
            <person name="Du J.Z."/>
            <person name="Liang Y.Q."/>
        </authorList>
    </citation>
    <scope>NUCLEOTIDE SEQUENCE</scope>
    <source>
        <strain evidence="2">A06</strain>
    </source>
</reference>
<dbReference type="RefSeq" id="WP_282592667.1">
    <property type="nucleotide sequence ID" value="NZ_JAPAAF010000028.1"/>
</dbReference>
<name>A0AA41YCT4_9BACT</name>